<keyword evidence="2 6" id="KW-0812">Transmembrane</keyword>
<dbReference type="InterPro" id="IPR044878">
    <property type="entry name" value="UbiA_sf"/>
</dbReference>
<dbReference type="Gene3D" id="1.10.357.140">
    <property type="entry name" value="UbiA prenyltransferase"/>
    <property type="match status" value="1"/>
</dbReference>
<dbReference type="GO" id="GO:0005886">
    <property type="term" value="C:plasma membrane"/>
    <property type="evidence" value="ECO:0007669"/>
    <property type="project" value="UniProtKB-SubCell"/>
</dbReference>
<evidence type="ECO:0000256" key="1">
    <source>
        <dbReference type="ARBA" id="ARBA00004651"/>
    </source>
</evidence>
<comment type="subcellular location">
    <subcellularLocation>
        <location evidence="1">Cell membrane</location>
        <topology evidence="1">Multi-pass membrane protein</topology>
    </subcellularLocation>
</comment>
<dbReference type="Gene3D" id="1.20.120.1780">
    <property type="entry name" value="UbiA prenyltransferase"/>
    <property type="match status" value="1"/>
</dbReference>
<keyword evidence="4 6" id="KW-0472">Membrane</keyword>
<proteinExistence type="predicted"/>
<feature type="transmembrane region" description="Helical" evidence="6">
    <location>
        <begin position="266"/>
        <end position="284"/>
    </location>
</feature>
<keyword evidence="3 6" id="KW-1133">Transmembrane helix</keyword>
<dbReference type="Pfam" id="PF01040">
    <property type="entry name" value="UbiA"/>
    <property type="match status" value="1"/>
</dbReference>
<feature type="transmembrane region" description="Helical" evidence="6">
    <location>
        <begin position="290"/>
        <end position="311"/>
    </location>
</feature>
<feature type="transmembrane region" description="Helical" evidence="6">
    <location>
        <begin position="186"/>
        <end position="209"/>
    </location>
</feature>
<name>A0A6B0SRR3_9EURY</name>
<reference evidence="7 8" key="1">
    <citation type="submission" date="2019-12" db="EMBL/GenBank/DDBJ databases">
        <title>Isolation and characterization of three novel carbon monoxide-oxidizing members of Halobacteria from salione crusts and soils.</title>
        <authorList>
            <person name="Myers M.R."/>
            <person name="King G.M."/>
        </authorList>
    </citation>
    <scope>NUCLEOTIDE SEQUENCE [LARGE SCALE GENOMIC DNA]</scope>
    <source>
        <strain evidence="7 8">WSA2</strain>
    </source>
</reference>
<accession>A0A6B0SRR3</accession>
<evidence type="ECO:0000313" key="7">
    <source>
        <dbReference type="EMBL" id="MXR41345.1"/>
    </source>
</evidence>
<dbReference type="GO" id="GO:0016765">
    <property type="term" value="F:transferase activity, transferring alkyl or aryl (other than methyl) groups"/>
    <property type="evidence" value="ECO:0007669"/>
    <property type="project" value="InterPro"/>
</dbReference>
<dbReference type="CDD" id="cd13966">
    <property type="entry name" value="PT_UbiA_4"/>
    <property type="match status" value="1"/>
</dbReference>
<feature type="transmembrane region" description="Helical" evidence="6">
    <location>
        <begin position="79"/>
        <end position="97"/>
    </location>
</feature>
<evidence type="ECO:0000256" key="4">
    <source>
        <dbReference type="ARBA" id="ARBA00023136"/>
    </source>
</evidence>
<evidence type="ECO:0000256" key="2">
    <source>
        <dbReference type="ARBA" id="ARBA00022692"/>
    </source>
</evidence>
<feature type="transmembrane region" description="Helical" evidence="6">
    <location>
        <begin position="241"/>
        <end position="259"/>
    </location>
</feature>
<gene>
    <name evidence="7" type="ORF">GRX01_08335</name>
</gene>
<feature type="transmembrane region" description="Helical" evidence="6">
    <location>
        <begin position="118"/>
        <end position="141"/>
    </location>
</feature>
<comment type="caution">
    <text evidence="7">The sequence shown here is derived from an EMBL/GenBank/DDBJ whole genome shotgun (WGS) entry which is preliminary data.</text>
</comment>
<dbReference type="EMBL" id="WUUS01000004">
    <property type="protein sequence ID" value="MXR41345.1"/>
    <property type="molecule type" value="Genomic_DNA"/>
</dbReference>
<evidence type="ECO:0000256" key="3">
    <source>
        <dbReference type="ARBA" id="ARBA00022989"/>
    </source>
</evidence>
<feature type="transmembrane region" description="Helical" evidence="6">
    <location>
        <begin position="147"/>
        <end position="165"/>
    </location>
</feature>
<evidence type="ECO:0000256" key="5">
    <source>
        <dbReference type="SAM" id="MobiDB-lite"/>
    </source>
</evidence>
<keyword evidence="8" id="KW-1185">Reference proteome</keyword>
<organism evidence="7 8">
    <name type="scientific">Halobaculum saliterrae</name>
    <dbReference type="NCBI Taxonomy" id="2073113"/>
    <lineage>
        <taxon>Archaea</taxon>
        <taxon>Methanobacteriati</taxon>
        <taxon>Methanobacteriota</taxon>
        <taxon>Stenosarchaea group</taxon>
        <taxon>Halobacteria</taxon>
        <taxon>Halobacteriales</taxon>
        <taxon>Haloferacaceae</taxon>
        <taxon>Halobaculum</taxon>
    </lineage>
</organism>
<dbReference type="Proteomes" id="UP000437065">
    <property type="component" value="Unassembled WGS sequence"/>
</dbReference>
<feature type="region of interest" description="Disordered" evidence="5">
    <location>
        <begin position="1"/>
        <end position="32"/>
    </location>
</feature>
<dbReference type="InterPro" id="IPR000537">
    <property type="entry name" value="UbiA_prenyltransferase"/>
</dbReference>
<feature type="transmembrane region" description="Helical" evidence="6">
    <location>
        <begin position="51"/>
        <end position="73"/>
    </location>
</feature>
<dbReference type="OrthoDB" id="305381at2157"/>
<sequence length="318" mass="33187">MTTAVDPGDPGDATDPADTDATDSADADATDRPAGAVASARYLLKLSRPRFWLYLAGPIVVGVAFGATTVPGLFRPENFLLFGYFLLPANLFLYGVNDVFDRDVDEDNPKKEGREVRYGGDPVVPAVVVASLALGAGTFAITPRVAWPFLAGFFLLGAQYSAPPLRFKTTPLLDSVSNGLYVLPGAAAYALVAGAAPPTAALAGAWLWAMGMHTFSAIPDIEPDRAAGIRTTATALGEPRTLAYCAACWLAAAGAFAAVDPRIGAVLLAYPALVAVVRFAGVAIDRAYWWFPAINTVVGAVLTMGALTRIVPPEAVLS</sequence>
<feature type="compositionally biased region" description="Low complexity" evidence="5">
    <location>
        <begin position="1"/>
        <end position="14"/>
    </location>
</feature>
<dbReference type="PANTHER" id="PTHR42723">
    <property type="entry name" value="CHLOROPHYLL SYNTHASE"/>
    <property type="match status" value="1"/>
</dbReference>
<feature type="compositionally biased region" description="Acidic residues" evidence="5">
    <location>
        <begin position="15"/>
        <end position="28"/>
    </location>
</feature>
<dbReference type="PANTHER" id="PTHR42723:SF1">
    <property type="entry name" value="CHLOROPHYLL SYNTHASE, CHLOROPLASTIC"/>
    <property type="match status" value="1"/>
</dbReference>
<dbReference type="InterPro" id="IPR050475">
    <property type="entry name" value="Prenyltransferase_related"/>
</dbReference>
<evidence type="ECO:0000256" key="6">
    <source>
        <dbReference type="SAM" id="Phobius"/>
    </source>
</evidence>
<dbReference type="RefSeq" id="WP_159665503.1">
    <property type="nucleotide sequence ID" value="NZ_WUUS01000004.1"/>
</dbReference>
<dbReference type="AlphaFoldDB" id="A0A6B0SRR3"/>
<keyword evidence="7" id="KW-0808">Transferase</keyword>
<evidence type="ECO:0000313" key="8">
    <source>
        <dbReference type="Proteomes" id="UP000437065"/>
    </source>
</evidence>
<protein>
    <submittedName>
        <fullName evidence="7">Prenyltransferase</fullName>
    </submittedName>
</protein>
<dbReference type="NCBIfam" id="NF009516">
    <property type="entry name" value="PRK12875.1"/>
    <property type="match status" value="1"/>
</dbReference>